<dbReference type="PANTHER" id="PTHR24064">
    <property type="entry name" value="SOLUTE CARRIER FAMILY 22 MEMBER"/>
    <property type="match status" value="1"/>
</dbReference>
<dbReference type="PROSITE" id="PS00216">
    <property type="entry name" value="SUGAR_TRANSPORT_1"/>
    <property type="match status" value="1"/>
</dbReference>
<evidence type="ECO:0000313" key="7">
    <source>
        <dbReference type="EMBL" id="KAL3276989.1"/>
    </source>
</evidence>
<gene>
    <name evidence="7" type="ORF">HHI36_012349</name>
</gene>
<dbReference type="CDD" id="cd17317">
    <property type="entry name" value="MFS_SLC22"/>
    <property type="match status" value="1"/>
</dbReference>
<organism evidence="7 8">
    <name type="scientific">Cryptolaemus montrouzieri</name>
    <dbReference type="NCBI Taxonomy" id="559131"/>
    <lineage>
        <taxon>Eukaryota</taxon>
        <taxon>Metazoa</taxon>
        <taxon>Ecdysozoa</taxon>
        <taxon>Arthropoda</taxon>
        <taxon>Hexapoda</taxon>
        <taxon>Insecta</taxon>
        <taxon>Pterygota</taxon>
        <taxon>Neoptera</taxon>
        <taxon>Endopterygota</taxon>
        <taxon>Coleoptera</taxon>
        <taxon>Polyphaga</taxon>
        <taxon>Cucujiformia</taxon>
        <taxon>Coccinelloidea</taxon>
        <taxon>Coccinellidae</taxon>
        <taxon>Scymninae</taxon>
        <taxon>Scymnini</taxon>
        <taxon>Cryptolaemus</taxon>
    </lineage>
</organism>
<comment type="caution">
    <text evidence="7">The sequence shown here is derived from an EMBL/GenBank/DDBJ whole genome shotgun (WGS) entry which is preliminary data.</text>
</comment>
<accession>A0ABD2NEG0</accession>
<feature type="transmembrane region" description="Helical" evidence="5">
    <location>
        <begin position="51"/>
        <end position="71"/>
    </location>
</feature>
<dbReference type="Pfam" id="PF00083">
    <property type="entry name" value="Sugar_tr"/>
    <property type="match status" value="1"/>
</dbReference>
<dbReference type="PROSITE" id="PS50850">
    <property type="entry name" value="MFS"/>
    <property type="match status" value="1"/>
</dbReference>
<keyword evidence="3 5" id="KW-1133">Transmembrane helix</keyword>
<feature type="transmembrane region" description="Helical" evidence="5">
    <location>
        <begin position="252"/>
        <end position="273"/>
    </location>
</feature>
<reference evidence="7 8" key="1">
    <citation type="journal article" date="2021" name="BMC Biol.">
        <title>Horizontally acquired antibacterial genes associated with adaptive radiation of ladybird beetles.</title>
        <authorList>
            <person name="Li H.S."/>
            <person name="Tang X.F."/>
            <person name="Huang Y.H."/>
            <person name="Xu Z.Y."/>
            <person name="Chen M.L."/>
            <person name="Du X.Y."/>
            <person name="Qiu B.Y."/>
            <person name="Chen P.T."/>
            <person name="Zhang W."/>
            <person name="Slipinski A."/>
            <person name="Escalona H.E."/>
            <person name="Waterhouse R.M."/>
            <person name="Zwick A."/>
            <person name="Pang H."/>
        </authorList>
    </citation>
    <scope>NUCLEOTIDE SEQUENCE [LARGE SCALE GENOMIC DNA]</scope>
    <source>
        <strain evidence="7">SYSU2018</strain>
    </source>
</reference>
<feature type="transmembrane region" description="Helical" evidence="5">
    <location>
        <begin position="404"/>
        <end position="421"/>
    </location>
</feature>
<proteinExistence type="predicted"/>
<dbReference type="InterPro" id="IPR005828">
    <property type="entry name" value="MFS_sugar_transport-like"/>
</dbReference>
<feature type="transmembrane region" description="Helical" evidence="5">
    <location>
        <begin position="83"/>
        <end position="101"/>
    </location>
</feature>
<feature type="transmembrane region" description="Helical" evidence="5">
    <location>
        <begin position="169"/>
        <end position="188"/>
    </location>
</feature>
<evidence type="ECO:0000313" key="8">
    <source>
        <dbReference type="Proteomes" id="UP001516400"/>
    </source>
</evidence>
<evidence type="ECO:0000256" key="5">
    <source>
        <dbReference type="SAM" id="Phobius"/>
    </source>
</evidence>
<dbReference type="AlphaFoldDB" id="A0ABD2NEG0"/>
<keyword evidence="8" id="KW-1185">Reference proteome</keyword>
<evidence type="ECO:0000256" key="2">
    <source>
        <dbReference type="ARBA" id="ARBA00022692"/>
    </source>
</evidence>
<keyword evidence="2 5" id="KW-0812">Transmembrane</keyword>
<comment type="subcellular location">
    <subcellularLocation>
        <location evidence="1">Membrane</location>
        <topology evidence="1">Multi-pass membrane protein</topology>
    </subcellularLocation>
</comment>
<dbReference type="Proteomes" id="UP001516400">
    <property type="component" value="Unassembled WGS sequence"/>
</dbReference>
<dbReference type="InterPro" id="IPR005829">
    <property type="entry name" value="Sugar_transporter_CS"/>
</dbReference>
<dbReference type="InterPro" id="IPR020846">
    <property type="entry name" value="MFS_dom"/>
</dbReference>
<name>A0ABD2NEG0_9CUCU</name>
<evidence type="ECO:0000256" key="1">
    <source>
        <dbReference type="ARBA" id="ARBA00004141"/>
    </source>
</evidence>
<evidence type="ECO:0000259" key="6">
    <source>
        <dbReference type="PROSITE" id="PS50850"/>
    </source>
</evidence>
<evidence type="ECO:0000256" key="3">
    <source>
        <dbReference type="ARBA" id="ARBA00022989"/>
    </source>
</evidence>
<dbReference type="Gene3D" id="1.20.1250.20">
    <property type="entry name" value="MFS general substrate transporter like domains"/>
    <property type="match status" value="1"/>
</dbReference>
<feature type="transmembrane region" description="Helical" evidence="5">
    <location>
        <begin position="140"/>
        <end position="163"/>
    </location>
</feature>
<feature type="domain" description="Major facilitator superfamily (MFS) profile" evidence="6">
    <location>
        <begin position="1"/>
        <end position="426"/>
    </location>
</feature>
<sequence>MYQHVNGSSSYDNCTKDAFDREHTVRCKSFVFKDNENYIGRQFNLLCEENLWKLTMVGTINTIGMFFGLLISGIISDKYGRKCVLLGGMSTCGITGVIKSFSPSYEWFCFFEFLEAMFAAGTYGCAFILGVELVTPQKRVLTGCISCTCYALGEVLVAAVAWAVKDWKLILYILYGPCIFLIFLWWFIPESIRWYLSKGNIDEPKRILRKFAEANGKHISEDSLNKLKTIIKDQENLHESVSFMEMLKSMKLFLRFLNCSFCWTVCAFLFYGLTLNSVTLSSNSYADFIYISLTEIPAYWVTTYIVEKIGRKYSMSGSFAITSISCFGFVFLKEGSEVLHLIIYCMGKFGATSAFILIYVIASEVFPTSLRHTTMGVCSMIGRIGSVASPQIPLLGHLWKPLPLIMFGALAAVAGVTSLFFPETLNIKLPDTIAEAENIGKKIPDNDQVNRL</sequence>
<dbReference type="SUPFAM" id="SSF103473">
    <property type="entry name" value="MFS general substrate transporter"/>
    <property type="match status" value="1"/>
</dbReference>
<feature type="transmembrane region" description="Helical" evidence="5">
    <location>
        <begin position="313"/>
        <end position="332"/>
    </location>
</feature>
<keyword evidence="4 5" id="KW-0472">Membrane</keyword>
<dbReference type="InterPro" id="IPR036259">
    <property type="entry name" value="MFS_trans_sf"/>
</dbReference>
<feature type="transmembrane region" description="Helical" evidence="5">
    <location>
        <begin position="338"/>
        <end position="362"/>
    </location>
</feature>
<evidence type="ECO:0000256" key="4">
    <source>
        <dbReference type="ARBA" id="ARBA00023136"/>
    </source>
</evidence>
<protein>
    <recommendedName>
        <fullName evidence="6">Major facilitator superfamily (MFS) profile domain-containing protein</fullName>
    </recommendedName>
</protein>
<dbReference type="GO" id="GO:0016020">
    <property type="term" value="C:membrane"/>
    <property type="evidence" value="ECO:0007669"/>
    <property type="project" value="UniProtKB-SubCell"/>
</dbReference>
<dbReference type="EMBL" id="JABFTP020000103">
    <property type="protein sequence ID" value="KAL3276989.1"/>
    <property type="molecule type" value="Genomic_DNA"/>
</dbReference>
<feature type="transmembrane region" description="Helical" evidence="5">
    <location>
        <begin position="113"/>
        <end position="133"/>
    </location>
</feature>